<gene>
    <name evidence="2" type="ORF">LSG31_15145</name>
</gene>
<name>A0ABY4CII4_9BACL</name>
<dbReference type="RefSeq" id="WP_347435923.1">
    <property type="nucleotide sequence ID" value="NZ_CP089291.1"/>
</dbReference>
<dbReference type="SUPFAM" id="SSF101386">
    <property type="entry name" value="all-alpha NTP pyrophosphatases"/>
    <property type="match status" value="1"/>
</dbReference>
<dbReference type="Gene3D" id="1.10.287.1080">
    <property type="entry name" value="MazG-like"/>
    <property type="match status" value="1"/>
</dbReference>
<evidence type="ECO:0000313" key="2">
    <source>
        <dbReference type="EMBL" id="UOF89236.1"/>
    </source>
</evidence>
<accession>A0ABY4CII4</accession>
<feature type="domain" description="NTP pyrophosphohydrolase MazG-like" evidence="1">
    <location>
        <begin position="17"/>
        <end position="94"/>
    </location>
</feature>
<proteinExistence type="predicted"/>
<evidence type="ECO:0000313" key="3">
    <source>
        <dbReference type="Proteomes" id="UP000830167"/>
    </source>
</evidence>
<dbReference type="Proteomes" id="UP000830167">
    <property type="component" value="Chromosome"/>
</dbReference>
<organism evidence="2 3">
    <name type="scientific">Fodinisporobacter ferrooxydans</name>
    <dbReference type="NCBI Taxonomy" id="2901836"/>
    <lineage>
        <taxon>Bacteria</taxon>
        <taxon>Bacillati</taxon>
        <taxon>Bacillota</taxon>
        <taxon>Bacilli</taxon>
        <taxon>Bacillales</taxon>
        <taxon>Alicyclobacillaceae</taxon>
        <taxon>Fodinisporobacter</taxon>
    </lineage>
</organism>
<keyword evidence="3" id="KW-1185">Reference proteome</keyword>
<dbReference type="InterPro" id="IPR004518">
    <property type="entry name" value="MazG-like_dom"/>
</dbReference>
<dbReference type="Pfam" id="PF03819">
    <property type="entry name" value="MazG"/>
    <property type="match status" value="1"/>
</dbReference>
<sequence>MQEPIIRLPRLNGLNPTLESTLIKLQEELGEVARVLGKYRGMSGEQPLDQAIVNRELAMELLDVAQTAATFMYVLSDQGVDLESVYQEHIEKLKGKGYIR</sequence>
<evidence type="ECO:0000259" key="1">
    <source>
        <dbReference type="Pfam" id="PF03819"/>
    </source>
</evidence>
<protein>
    <submittedName>
        <fullName evidence="2">Nucleotide pyrophosphohydrolase</fullName>
    </submittedName>
</protein>
<reference evidence="2" key="1">
    <citation type="submission" date="2021-12" db="EMBL/GenBank/DDBJ databases">
        <title>Alicyclobacillaceae gen. nov., sp. nov., isolated from chalcocite enrichment system.</title>
        <authorList>
            <person name="Jiang Z."/>
        </authorList>
    </citation>
    <scope>NUCLEOTIDE SEQUENCE</scope>
    <source>
        <strain evidence="2">MYW30-H2</strain>
    </source>
</reference>
<dbReference type="EMBL" id="CP089291">
    <property type="protein sequence ID" value="UOF89236.1"/>
    <property type="molecule type" value="Genomic_DNA"/>
</dbReference>